<evidence type="ECO:0008006" key="2">
    <source>
        <dbReference type="Google" id="ProtNLM"/>
    </source>
</evidence>
<dbReference type="EMBL" id="CADCVO010000011">
    <property type="protein sequence ID" value="CAA9466304.1"/>
    <property type="molecule type" value="Genomic_DNA"/>
</dbReference>
<proteinExistence type="predicted"/>
<protein>
    <recommendedName>
        <fullName evidence="2">Penicillin-binding protein transpeptidase domain-containing protein</fullName>
    </recommendedName>
</protein>
<dbReference type="SUPFAM" id="SSF56601">
    <property type="entry name" value="beta-lactamase/transpeptidase-like"/>
    <property type="match status" value="1"/>
</dbReference>
<dbReference type="InterPro" id="IPR012338">
    <property type="entry name" value="Beta-lactam/transpept-like"/>
</dbReference>
<reference evidence="1" key="1">
    <citation type="submission" date="2020-02" db="EMBL/GenBank/DDBJ databases">
        <authorList>
            <person name="Meier V. D."/>
        </authorList>
    </citation>
    <scope>NUCLEOTIDE SEQUENCE</scope>
    <source>
        <strain evidence="1">AVDCRST_MAG13</strain>
    </source>
</reference>
<accession>A0A6J4R7C4</accession>
<evidence type="ECO:0000313" key="1">
    <source>
        <dbReference type="EMBL" id="CAA9466304.1"/>
    </source>
</evidence>
<dbReference type="AlphaFoldDB" id="A0A6J4R7C4"/>
<name>A0A6J4R7C4_9ACTN</name>
<organism evidence="1">
    <name type="scientific">uncultured Solirubrobacteraceae bacterium</name>
    <dbReference type="NCBI Taxonomy" id="1162706"/>
    <lineage>
        <taxon>Bacteria</taxon>
        <taxon>Bacillati</taxon>
        <taxon>Actinomycetota</taxon>
        <taxon>Thermoleophilia</taxon>
        <taxon>Solirubrobacterales</taxon>
        <taxon>Solirubrobacteraceae</taxon>
        <taxon>environmental samples</taxon>
    </lineage>
</organism>
<dbReference type="Gene3D" id="3.40.710.10">
    <property type="entry name" value="DD-peptidase/beta-lactamase superfamily"/>
    <property type="match status" value="1"/>
</dbReference>
<gene>
    <name evidence="1" type="ORF">AVDCRST_MAG13-63</name>
</gene>
<sequence>MEGEPESCQPGTVKDPTDTSAWFAAYAPAMPRTPRAAVGVLVVRAGAGGETAAPVARQVLQAVLARG</sequence>